<evidence type="ECO:0000259" key="5">
    <source>
        <dbReference type="Pfam" id="PF01055"/>
    </source>
</evidence>
<dbReference type="Gene3D" id="2.60.40.1760">
    <property type="entry name" value="glycosyl hydrolase (family 31)"/>
    <property type="match status" value="1"/>
</dbReference>
<dbReference type="Pfam" id="PF01055">
    <property type="entry name" value="Glyco_hydro_31_2nd"/>
    <property type="match status" value="1"/>
</dbReference>
<dbReference type="InterPro" id="IPR033403">
    <property type="entry name" value="DUF5110"/>
</dbReference>
<dbReference type="Proteomes" id="UP000305654">
    <property type="component" value="Unassembled WGS sequence"/>
</dbReference>
<feature type="domain" description="DUF5110" evidence="7">
    <location>
        <begin position="694"/>
        <end position="762"/>
    </location>
</feature>
<comment type="similarity">
    <text evidence="1 4">Belongs to the glycosyl hydrolase 31 family.</text>
</comment>
<keyword evidence="3 4" id="KW-0326">Glycosidase</keyword>
<dbReference type="InterPro" id="IPR017853">
    <property type="entry name" value="GH"/>
</dbReference>
<dbReference type="Pfam" id="PF17137">
    <property type="entry name" value="DUF5110"/>
    <property type="match status" value="1"/>
</dbReference>
<feature type="domain" description="Glycosyl hydrolase family 31 C-terminal" evidence="8">
    <location>
        <begin position="564"/>
        <end position="678"/>
    </location>
</feature>
<keyword evidence="10" id="KW-1185">Reference proteome</keyword>
<keyword evidence="2 4" id="KW-0378">Hydrolase</keyword>
<dbReference type="InterPro" id="IPR048395">
    <property type="entry name" value="Glyco_hydro_31_C"/>
</dbReference>
<dbReference type="Gene3D" id="2.60.40.1180">
    <property type="entry name" value="Golgi alpha-mannosidase II"/>
    <property type="match status" value="2"/>
</dbReference>
<sequence length="814" mass="90196">MVAPVPGGAEWRRGRFVMRVVALRDDVLRVRIGRSRALPEDASWAVLPEARLHSVPVTPEPGGFSTKAVRVRIDAFTGTLRVTDLQGRPIVEDAADAPFSENDGAFTLTKALPEGMHIFGLGEKAGALDRRGRSFVMWNTDAYRYQESTEPLYKDIPFFIGFERGHAYGLFLDNTFRTRFEFGVRHPEQLSFGADGGAIDYYIMAGPTPKDVQRAYAWLTGPPPLPPLWSFGYQQSRFSYMSQAEALAVAHRMRAERMPCDVIWFDIDVLQNHRAFVVNETAYPDFPGLVEELGRLGFRAIVITDLHVERLAGYAPWETGVAGNHFVHDANGGIYIGKVWPGDCAFPDFTRKATRDWWGTLLRHEVLVDHVAGIWNDMNEPSVFGTPTRTMPLDNVHRIEEPGFATRNASHREIHNVFGMQNARATHDGMLALRPDRRPYVMSRATYAGGQRTSVVWTGDNSGTWNHLRMSTPMLLGLGLGGFAFAGCDLGGFAGSSPPDLLTRWLQLGMFNPIARGHADKGSRHREPYFDGEPHGTIRRAAIDERYRLLPYIYTLAEEASRSGLPMMRPLFMEFPDAAGGYALDLEGGNQFMWGSALLVAPAPYPEEVDRYQVILPLGDWYDYWTGARIVNPEPATLTGGSGTTAQAGDDPELMPHGIDRTPRLDLLPVFVRAGSIIARQPLVQSTSETPQGPLELAIYPGPDCHGSVYLDDGVSFGYRHGEYFRAGHRCSHAVDGSFTVRLGRHEGSFRPWWSHLELAIHDADAPKSPVTLDGADVPDVRYDAVTRVLRIGIADRPAGGSLVLPPHAVRQAG</sequence>
<evidence type="ECO:0000259" key="6">
    <source>
        <dbReference type="Pfam" id="PF13802"/>
    </source>
</evidence>
<dbReference type="Gene3D" id="3.20.20.80">
    <property type="entry name" value="Glycosidases"/>
    <property type="match status" value="1"/>
</dbReference>
<dbReference type="InterPro" id="IPR030458">
    <property type="entry name" value="Glyco_hydro_31_AS"/>
</dbReference>
<dbReference type="PANTHER" id="PTHR22762">
    <property type="entry name" value="ALPHA-GLUCOSIDASE"/>
    <property type="match status" value="1"/>
</dbReference>
<evidence type="ECO:0000313" key="9">
    <source>
        <dbReference type="EMBL" id="TLU73023.1"/>
    </source>
</evidence>
<dbReference type="InterPro" id="IPR025887">
    <property type="entry name" value="Glyco_hydro_31_N_dom"/>
</dbReference>
<dbReference type="GO" id="GO:0030246">
    <property type="term" value="F:carbohydrate binding"/>
    <property type="evidence" value="ECO:0007669"/>
    <property type="project" value="InterPro"/>
</dbReference>
<evidence type="ECO:0000256" key="1">
    <source>
        <dbReference type="ARBA" id="ARBA00007806"/>
    </source>
</evidence>
<dbReference type="InterPro" id="IPR011013">
    <property type="entry name" value="Gal_mutarotase_sf_dom"/>
</dbReference>
<protein>
    <submittedName>
        <fullName evidence="9">DUF5110 domain-containing protein</fullName>
    </submittedName>
</protein>
<dbReference type="SUPFAM" id="SSF74650">
    <property type="entry name" value="Galactose mutarotase-like"/>
    <property type="match status" value="1"/>
</dbReference>
<dbReference type="SUPFAM" id="SSF51445">
    <property type="entry name" value="(Trans)glycosidases"/>
    <property type="match status" value="1"/>
</dbReference>
<name>A0A5R9J857_9PROT</name>
<dbReference type="Pfam" id="PF13802">
    <property type="entry name" value="Gal_mutarotas_2"/>
    <property type="match status" value="1"/>
</dbReference>
<proteinExistence type="inferred from homology"/>
<evidence type="ECO:0000259" key="7">
    <source>
        <dbReference type="Pfam" id="PF17137"/>
    </source>
</evidence>
<dbReference type="RefSeq" id="WP_138325097.1">
    <property type="nucleotide sequence ID" value="NZ_VCDI01000002.1"/>
</dbReference>
<organism evidence="9 10">
    <name type="scientific">Lichenicoccus roseus</name>
    <dbReference type="NCBI Taxonomy" id="2683649"/>
    <lineage>
        <taxon>Bacteria</taxon>
        <taxon>Pseudomonadati</taxon>
        <taxon>Pseudomonadota</taxon>
        <taxon>Alphaproteobacteria</taxon>
        <taxon>Acetobacterales</taxon>
        <taxon>Acetobacteraceae</taxon>
        <taxon>Lichenicoccus</taxon>
    </lineage>
</organism>
<dbReference type="SUPFAM" id="SSF51011">
    <property type="entry name" value="Glycosyl hydrolase domain"/>
    <property type="match status" value="1"/>
</dbReference>
<comment type="caution">
    <text evidence="9">The sequence shown here is derived from an EMBL/GenBank/DDBJ whole genome shotgun (WGS) entry which is preliminary data.</text>
</comment>
<evidence type="ECO:0000256" key="2">
    <source>
        <dbReference type="ARBA" id="ARBA00022801"/>
    </source>
</evidence>
<dbReference type="EMBL" id="VCDI01000002">
    <property type="protein sequence ID" value="TLU73023.1"/>
    <property type="molecule type" value="Genomic_DNA"/>
</dbReference>
<reference evidence="9 10" key="1">
    <citation type="submission" date="2019-05" db="EMBL/GenBank/DDBJ databases">
        <authorList>
            <person name="Pankratov T."/>
            <person name="Grouzdev D."/>
        </authorList>
    </citation>
    <scope>NUCLEOTIDE SEQUENCE [LARGE SCALE GENOMIC DNA]</scope>
    <source>
        <strain evidence="9 10">KEBCLARHB70R</strain>
    </source>
</reference>
<dbReference type="OrthoDB" id="176168at2"/>
<dbReference type="Pfam" id="PF21365">
    <property type="entry name" value="Glyco_hydro_31_3rd"/>
    <property type="match status" value="1"/>
</dbReference>
<dbReference type="GO" id="GO:0005975">
    <property type="term" value="P:carbohydrate metabolic process"/>
    <property type="evidence" value="ECO:0007669"/>
    <property type="project" value="InterPro"/>
</dbReference>
<dbReference type="PANTHER" id="PTHR22762:SF120">
    <property type="entry name" value="HETEROGLYCAN GLUCOSIDASE 1"/>
    <property type="match status" value="1"/>
</dbReference>
<dbReference type="GO" id="GO:0004553">
    <property type="term" value="F:hydrolase activity, hydrolyzing O-glycosyl compounds"/>
    <property type="evidence" value="ECO:0007669"/>
    <property type="project" value="InterPro"/>
</dbReference>
<evidence type="ECO:0000259" key="8">
    <source>
        <dbReference type="Pfam" id="PF21365"/>
    </source>
</evidence>
<evidence type="ECO:0000256" key="4">
    <source>
        <dbReference type="RuleBase" id="RU361185"/>
    </source>
</evidence>
<feature type="domain" description="Glycoside hydrolase family 31 TIM barrel" evidence="5">
    <location>
        <begin position="223"/>
        <end position="556"/>
    </location>
</feature>
<feature type="domain" description="Glycoside hydrolase family 31 N-terminal" evidence="6">
    <location>
        <begin position="18"/>
        <end position="181"/>
    </location>
</feature>
<accession>A0A5R9J857</accession>
<dbReference type="PROSITE" id="PS00129">
    <property type="entry name" value="GLYCOSYL_HYDROL_F31_1"/>
    <property type="match status" value="1"/>
</dbReference>
<dbReference type="AlphaFoldDB" id="A0A5R9J857"/>
<dbReference type="InterPro" id="IPR000322">
    <property type="entry name" value="Glyco_hydro_31_TIM"/>
</dbReference>
<dbReference type="InterPro" id="IPR013780">
    <property type="entry name" value="Glyco_hydro_b"/>
</dbReference>
<evidence type="ECO:0000313" key="10">
    <source>
        <dbReference type="Proteomes" id="UP000305654"/>
    </source>
</evidence>
<gene>
    <name evidence="9" type="ORF">FE263_06160</name>
</gene>
<evidence type="ECO:0000256" key="3">
    <source>
        <dbReference type="ARBA" id="ARBA00023295"/>
    </source>
</evidence>
<dbReference type="CDD" id="cd14752">
    <property type="entry name" value="GH31_N"/>
    <property type="match status" value="1"/>
</dbReference>